<protein>
    <recommendedName>
        <fullName evidence="5">Response regulatory domain-containing protein</fullName>
    </recommendedName>
</protein>
<reference evidence="2 3" key="1">
    <citation type="submission" date="2016-11" db="EMBL/GenBank/DDBJ databases">
        <title>Draft genome of Pseudomonas versuta A4R1.12.</title>
        <authorList>
            <person name="See-Too W.-S."/>
        </authorList>
    </citation>
    <scope>NUCLEOTIDE SEQUENCE [LARGE SCALE GENOMIC DNA]</scope>
    <source>
        <strain evidence="2 3">A4R1.12</strain>
    </source>
</reference>
<accession>A0A0M4QQS7</accession>
<dbReference type="EMBL" id="MPJD01000018">
    <property type="protein sequence ID" value="OKA24190.1"/>
    <property type="molecule type" value="Genomic_DNA"/>
</dbReference>
<evidence type="ECO:0000313" key="4">
    <source>
        <dbReference type="Proteomes" id="UP000186677"/>
    </source>
</evidence>
<evidence type="ECO:0008006" key="5">
    <source>
        <dbReference type="Google" id="ProtNLM"/>
    </source>
</evidence>
<dbReference type="Proteomes" id="UP000185990">
    <property type="component" value="Unassembled WGS sequence"/>
</dbReference>
<sequence length="109" mass="12008">MPTKSLRILIADTEPAQALTLERSLNAAGYYRIAPLYHQQALVSLYDAQAHEFDLLLISQEMAGGAAVDVEAYRKANAQFRHILIYPDADTLAPKIDALMQGIDPSSHI</sequence>
<evidence type="ECO:0000313" key="3">
    <source>
        <dbReference type="Proteomes" id="UP000185990"/>
    </source>
</evidence>
<proteinExistence type="predicted"/>
<dbReference type="Gene3D" id="3.40.50.2300">
    <property type="match status" value="1"/>
</dbReference>
<dbReference type="EMBL" id="MPJC01000009">
    <property type="protein sequence ID" value="OKA19550.1"/>
    <property type="molecule type" value="Genomic_DNA"/>
</dbReference>
<dbReference type="Proteomes" id="UP000186677">
    <property type="component" value="Unassembled WGS sequence"/>
</dbReference>
<name>A0A0M4QQS7_9PSED</name>
<dbReference type="InterPro" id="IPR011006">
    <property type="entry name" value="CheY-like_superfamily"/>
</dbReference>
<dbReference type="SUPFAM" id="SSF52172">
    <property type="entry name" value="CheY-like"/>
    <property type="match status" value="1"/>
</dbReference>
<keyword evidence="4" id="KW-1185">Reference proteome</keyword>
<evidence type="ECO:0000313" key="2">
    <source>
        <dbReference type="EMBL" id="OKA24190.1"/>
    </source>
</evidence>
<accession>A0A1Q4KET2</accession>
<organism evidence="2 3">
    <name type="scientific">Pseudomonas versuta</name>
    <dbReference type="NCBI Taxonomy" id="1788301"/>
    <lineage>
        <taxon>Bacteria</taxon>
        <taxon>Pseudomonadati</taxon>
        <taxon>Pseudomonadota</taxon>
        <taxon>Gammaproteobacteria</taxon>
        <taxon>Pseudomonadales</taxon>
        <taxon>Pseudomonadaceae</taxon>
        <taxon>Pseudomonas</taxon>
    </lineage>
</organism>
<evidence type="ECO:0000313" key="1">
    <source>
        <dbReference type="EMBL" id="OKA19550.1"/>
    </source>
</evidence>
<comment type="caution">
    <text evidence="2">The sequence shown here is derived from an EMBL/GenBank/DDBJ whole genome shotgun (WGS) entry which is preliminary data.</text>
</comment>
<dbReference type="KEGG" id="ppsy:AOC04_13390"/>
<dbReference type="AlphaFoldDB" id="A0A0M4QQS7"/>
<dbReference type="RefSeq" id="WP_060694117.1">
    <property type="nucleotide sequence ID" value="NZ_CP012676.1"/>
</dbReference>
<reference evidence="1 4" key="2">
    <citation type="submission" date="2016-11" db="EMBL/GenBank/DDBJ databases">
        <title>Draft genome of Pseudomonas versuta A4R1.5.</title>
        <authorList>
            <person name="See-Too W.-S."/>
        </authorList>
    </citation>
    <scope>NUCLEOTIDE SEQUENCE [LARGE SCALE GENOMIC DNA]</scope>
    <source>
        <strain evidence="1 4">A4R1.5</strain>
    </source>
</reference>
<dbReference type="OrthoDB" id="7028668at2"/>
<gene>
    <name evidence="1" type="ORF">BOH73_15675</name>
    <name evidence="2" type="ORF">BOH74_12960</name>
</gene>